<keyword evidence="1" id="KW-0812">Transmembrane</keyword>
<dbReference type="NCBIfam" id="TIGR02532">
    <property type="entry name" value="IV_pilin_GFxxxE"/>
    <property type="match status" value="1"/>
</dbReference>
<dbReference type="Proteomes" id="UP000178811">
    <property type="component" value="Unassembled WGS sequence"/>
</dbReference>
<dbReference type="AlphaFoldDB" id="A0A1F6EWW4"/>
<evidence type="ECO:0000256" key="1">
    <source>
        <dbReference type="SAM" id="Phobius"/>
    </source>
</evidence>
<keyword evidence="1" id="KW-0472">Membrane</keyword>
<name>A0A1F6EWW4_9BACT</name>
<dbReference type="Pfam" id="PF07963">
    <property type="entry name" value="N_methyl"/>
    <property type="match status" value="1"/>
</dbReference>
<feature type="transmembrane region" description="Helical" evidence="1">
    <location>
        <begin position="12"/>
        <end position="36"/>
    </location>
</feature>
<keyword evidence="1" id="KW-1133">Transmembrane helix</keyword>
<protein>
    <recommendedName>
        <fullName evidence="4">Type II secretion system protein GspI C-terminal domain-containing protein</fullName>
    </recommendedName>
</protein>
<reference evidence="2 3" key="1">
    <citation type="journal article" date="2016" name="Nat. Commun.">
        <title>Thousands of microbial genomes shed light on interconnected biogeochemical processes in an aquifer system.</title>
        <authorList>
            <person name="Anantharaman K."/>
            <person name="Brown C.T."/>
            <person name="Hug L.A."/>
            <person name="Sharon I."/>
            <person name="Castelle C.J."/>
            <person name="Probst A.J."/>
            <person name="Thomas B.C."/>
            <person name="Singh A."/>
            <person name="Wilkins M.J."/>
            <person name="Karaoz U."/>
            <person name="Brodie E.L."/>
            <person name="Williams K.H."/>
            <person name="Hubbard S.S."/>
            <person name="Banfield J.F."/>
        </authorList>
    </citation>
    <scope>NUCLEOTIDE SEQUENCE [LARGE SCALE GENOMIC DNA]</scope>
</reference>
<accession>A0A1F6EWW4</accession>
<evidence type="ECO:0000313" key="2">
    <source>
        <dbReference type="EMBL" id="OGG78086.1"/>
    </source>
</evidence>
<evidence type="ECO:0008006" key="4">
    <source>
        <dbReference type="Google" id="ProtNLM"/>
    </source>
</evidence>
<dbReference type="InterPro" id="IPR012902">
    <property type="entry name" value="N_methyl_site"/>
</dbReference>
<sequence length="128" mass="13442">MSIKKITRGFSLVEILVTLFILGTMLVISQAIFLGAPVIQGAKNQDLALKIARNEVEVLRALGYTSLPVSSSFTDSLLSSLSSGSGALVVSDFNLGTKQVVVTVSWMERGVAESVSLTTLITKAGGLP</sequence>
<dbReference type="PROSITE" id="PS00409">
    <property type="entry name" value="PROKAR_NTER_METHYL"/>
    <property type="match status" value="1"/>
</dbReference>
<evidence type="ECO:0000313" key="3">
    <source>
        <dbReference type="Proteomes" id="UP000178811"/>
    </source>
</evidence>
<dbReference type="EMBL" id="MFLW01000025">
    <property type="protein sequence ID" value="OGG78086.1"/>
    <property type="molecule type" value="Genomic_DNA"/>
</dbReference>
<organism evidence="2 3">
    <name type="scientific">Candidatus Kaiserbacteria bacterium RIFCSPLOWO2_01_FULL_52_12b</name>
    <dbReference type="NCBI Taxonomy" id="1798509"/>
    <lineage>
        <taxon>Bacteria</taxon>
        <taxon>Candidatus Kaiseribacteriota</taxon>
    </lineage>
</organism>
<comment type="caution">
    <text evidence="2">The sequence shown here is derived from an EMBL/GenBank/DDBJ whole genome shotgun (WGS) entry which is preliminary data.</text>
</comment>
<proteinExistence type="predicted"/>
<gene>
    <name evidence="2" type="ORF">A3A36_02880</name>
</gene>